<evidence type="ECO:0000256" key="8">
    <source>
        <dbReference type="SAM" id="MobiDB-lite"/>
    </source>
</evidence>
<dbReference type="InterPro" id="IPR013911">
    <property type="entry name" value="i-AAA_Mgr1"/>
</dbReference>
<name>A0A1E4SC56_9ASCO</name>
<protein>
    <submittedName>
        <fullName evidence="10">I-AAA protease complex subunit Mgr1</fullName>
    </submittedName>
</protein>
<evidence type="ECO:0000256" key="3">
    <source>
        <dbReference type="ARBA" id="ARBA00022692"/>
    </source>
</evidence>
<dbReference type="Proteomes" id="UP000094285">
    <property type="component" value="Unassembled WGS sequence"/>
</dbReference>
<keyword evidence="4" id="KW-0999">Mitochondrion inner membrane</keyword>
<evidence type="ECO:0000313" key="10">
    <source>
        <dbReference type="EMBL" id="ODV77091.1"/>
    </source>
</evidence>
<dbReference type="GO" id="GO:0006508">
    <property type="term" value="P:proteolysis"/>
    <property type="evidence" value="ECO:0007669"/>
    <property type="project" value="UniProtKB-KW"/>
</dbReference>
<gene>
    <name evidence="10" type="ORF">CANTADRAFT_8246</name>
</gene>
<keyword evidence="10" id="KW-0645">Protease</keyword>
<evidence type="ECO:0000313" key="11">
    <source>
        <dbReference type="Proteomes" id="UP000094285"/>
    </source>
</evidence>
<dbReference type="Pfam" id="PF08602">
    <property type="entry name" value="Mgr1"/>
    <property type="match status" value="1"/>
</dbReference>
<evidence type="ECO:0000256" key="2">
    <source>
        <dbReference type="ARBA" id="ARBA00009782"/>
    </source>
</evidence>
<dbReference type="EMBL" id="KV453916">
    <property type="protein sequence ID" value="ODV77091.1"/>
    <property type="molecule type" value="Genomic_DNA"/>
</dbReference>
<dbReference type="OrthoDB" id="4087899at2759"/>
<keyword evidence="6" id="KW-0496">Mitochondrion</keyword>
<evidence type="ECO:0000256" key="6">
    <source>
        <dbReference type="ARBA" id="ARBA00023128"/>
    </source>
</evidence>
<keyword evidence="3 9" id="KW-0812">Transmembrane</keyword>
<dbReference type="AlphaFoldDB" id="A0A1E4SC56"/>
<keyword evidence="7 9" id="KW-0472">Membrane</keyword>
<feature type="transmembrane region" description="Helical" evidence="9">
    <location>
        <begin position="62"/>
        <end position="82"/>
    </location>
</feature>
<dbReference type="RefSeq" id="XP_020062213.1">
    <property type="nucleotide sequence ID" value="XM_020211265.1"/>
</dbReference>
<dbReference type="GO" id="GO:0008233">
    <property type="term" value="F:peptidase activity"/>
    <property type="evidence" value="ECO:0007669"/>
    <property type="project" value="UniProtKB-KW"/>
</dbReference>
<evidence type="ECO:0000256" key="4">
    <source>
        <dbReference type="ARBA" id="ARBA00022792"/>
    </source>
</evidence>
<comment type="subcellular location">
    <subcellularLocation>
        <location evidence="1">Mitochondrion inner membrane</location>
        <topology evidence="1">Multi-pass membrane protein</topology>
    </subcellularLocation>
</comment>
<evidence type="ECO:0000256" key="7">
    <source>
        <dbReference type="ARBA" id="ARBA00023136"/>
    </source>
</evidence>
<proteinExistence type="inferred from homology"/>
<reference evidence="11" key="1">
    <citation type="submission" date="2016-05" db="EMBL/GenBank/DDBJ databases">
        <title>Comparative genomics of biotechnologically important yeasts.</title>
        <authorList>
            <consortium name="DOE Joint Genome Institute"/>
            <person name="Riley R."/>
            <person name="Haridas S."/>
            <person name="Wolfe K.H."/>
            <person name="Lopes M.R."/>
            <person name="Hittinger C.T."/>
            <person name="Goker M."/>
            <person name="Salamov A."/>
            <person name="Wisecaver J."/>
            <person name="Long T.M."/>
            <person name="Aerts A.L."/>
            <person name="Barry K."/>
            <person name="Choi C."/>
            <person name="Clum A."/>
            <person name="Coughlan A.Y."/>
            <person name="Deshpande S."/>
            <person name="Douglass A.P."/>
            <person name="Hanson S.J."/>
            <person name="Klenk H.-P."/>
            <person name="Labutti K."/>
            <person name="Lapidus A."/>
            <person name="Lindquist E."/>
            <person name="Lipzen A."/>
            <person name="Meier-Kolthoff J.P."/>
            <person name="Ohm R.A."/>
            <person name="Otillar R.P."/>
            <person name="Pangilinan J."/>
            <person name="Peng Y."/>
            <person name="Rokas A."/>
            <person name="Rosa C.A."/>
            <person name="Scheuner C."/>
            <person name="Sibirny A.A."/>
            <person name="Slot J.C."/>
            <person name="Stielow J.B."/>
            <person name="Sun H."/>
            <person name="Kurtzman C.P."/>
            <person name="Blackwell M."/>
            <person name="Grigoriev I.V."/>
            <person name="Jeffries T.W."/>
        </authorList>
    </citation>
    <scope>NUCLEOTIDE SEQUENCE [LARGE SCALE GENOMIC DNA]</scope>
    <source>
        <strain evidence="11">NRRL Y-17324</strain>
    </source>
</reference>
<feature type="transmembrane region" description="Helical" evidence="9">
    <location>
        <begin position="103"/>
        <end position="123"/>
    </location>
</feature>
<keyword evidence="10" id="KW-0378">Hydrolase</keyword>
<comment type="similarity">
    <text evidence="2">Belongs to the MGR1 family.</text>
</comment>
<evidence type="ECO:0000256" key="1">
    <source>
        <dbReference type="ARBA" id="ARBA00004448"/>
    </source>
</evidence>
<dbReference type="GO" id="GO:0005743">
    <property type="term" value="C:mitochondrial inner membrane"/>
    <property type="evidence" value="ECO:0007669"/>
    <property type="project" value="UniProtKB-SubCell"/>
</dbReference>
<sequence>MGVYIPPPNDDDNDKQPSGSGSGSSSSGTTIVIPNPASWIPRNPSVGLMWGPLTPASDNLPALYFMIGLQVVLGMVCMRKARHMWRPVLHRPGYPQQLAPKRSLWKALVPGIAGTAAIFGAGLEITRMTLPYDPWYDEAKYYRKLASKNGDKPSLWFGAYKYYRPMDMNTWTDKVGAWIESVEKEMVADAAASSSEPLARASSDHKHGSMLAQLNRNGKYTELYARLAGENKKRQQTLLEGELKEVNELNKAGRIDLILEGKSPYVNPYYNKPHIQLGHHTIDSDDDFEMVWLNFEPWDELKLETDYDIRLIPRWRWGEEEA</sequence>
<evidence type="ECO:0000256" key="5">
    <source>
        <dbReference type="ARBA" id="ARBA00022989"/>
    </source>
</evidence>
<accession>A0A1E4SC56</accession>
<keyword evidence="11" id="KW-1185">Reference proteome</keyword>
<feature type="region of interest" description="Disordered" evidence="8">
    <location>
        <begin position="1"/>
        <end position="30"/>
    </location>
</feature>
<evidence type="ECO:0000256" key="9">
    <source>
        <dbReference type="SAM" id="Phobius"/>
    </source>
</evidence>
<dbReference type="STRING" id="984487.A0A1E4SC56"/>
<dbReference type="GeneID" id="30985401"/>
<keyword evidence="5 9" id="KW-1133">Transmembrane helix</keyword>
<organism evidence="10 11">
    <name type="scientific">Suhomyces tanzawaensis NRRL Y-17324</name>
    <dbReference type="NCBI Taxonomy" id="984487"/>
    <lineage>
        <taxon>Eukaryota</taxon>
        <taxon>Fungi</taxon>
        <taxon>Dikarya</taxon>
        <taxon>Ascomycota</taxon>
        <taxon>Saccharomycotina</taxon>
        <taxon>Pichiomycetes</taxon>
        <taxon>Debaryomycetaceae</taxon>
        <taxon>Suhomyces</taxon>
    </lineage>
</organism>